<dbReference type="InterPro" id="IPR036866">
    <property type="entry name" value="RibonucZ/Hydroxyglut_hydro"/>
</dbReference>
<feature type="domain" description="Metallo-beta-lactamase" evidence="2">
    <location>
        <begin position="14"/>
        <end position="81"/>
    </location>
</feature>
<dbReference type="eggNOG" id="COG2333">
    <property type="taxonomic scope" value="Bacteria"/>
</dbReference>
<dbReference type="AlphaFoldDB" id="M4ZLB2"/>
<accession>M4ZLB2</accession>
<feature type="region of interest" description="Disordered" evidence="1">
    <location>
        <begin position="393"/>
        <end position="445"/>
    </location>
</feature>
<dbReference type="SUPFAM" id="SSF56281">
    <property type="entry name" value="Metallo-hydrolase/oxidoreductase"/>
    <property type="match status" value="1"/>
</dbReference>
<dbReference type="Proteomes" id="UP000011841">
    <property type="component" value="Chromosome"/>
</dbReference>
<evidence type="ECO:0000256" key="1">
    <source>
        <dbReference type="SAM" id="MobiDB-lite"/>
    </source>
</evidence>
<dbReference type="Pfam" id="PF00753">
    <property type="entry name" value="Lactamase_B"/>
    <property type="match status" value="1"/>
</dbReference>
<keyword evidence="4" id="KW-1185">Reference proteome</keyword>
<dbReference type="RefSeq" id="WP_015664165.1">
    <property type="nucleotide sequence ID" value="NC_020453.1"/>
</dbReference>
<proteinExistence type="predicted"/>
<dbReference type="PANTHER" id="PTHR30619">
    <property type="entry name" value="DNA INTERNALIZATION/COMPETENCE PROTEIN COMEC/REC2"/>
    <property type="match status" value="1"/>
</dbReference>
<dbReference type="Gene3D" id="3.60.15.10">
    <property type="entry name" value="Ribonuclease Z/Hydroxyacylglutathione hydrolase-like"/>
    <property type="match status" value="1"/>
</dbReference>
<dbReference type="GeneID" id="301814989"/>
<gene>
    <name evidence="3" type="ORF">S58_10190</name>
</gene>
<sequence>MKLYLFDMGSKIYGDCLLAVENDRTILIDGAHPGDWKSSGATPSIPEQLGKVLGSPPFNIDLLVVTHCHSDHIGCLPKLVEDETVTFKRALVADESLGFPTDGEDAAMDATTAKVVAAIVEEPQPHLQGAALDEFLADAVKLPDAYAKMLAKLEDDGTKIVRYRGPGAKTRQLEKEFEDFGLKIIGPTAEHLKICRDALMGVKRAARRATDSLRRKDAAVDAGTIYRTLLEGSDRGADAAADELAEFLDRAGRGAALNDQSIVLALGSQAERCLLTGDMQLAVPEVAGLDVPMHQLLEAIEAGGPYRFAKLPHHASYNGFDEIVLDALKATEAFGISTGRGDPNHPDGDVLKLLKQVSDRYHWARTDLNGRIQISFSDAGIAIGADRGQLNDAAPNSADVVPEENPEGAAPAAPPQLPQLAPQRPLPPGAGAGAAGEPPPGGVEKLIRRSTSDIVEVIARIPHAKTKVTITIEVDPAVVEAAPPRVEPRDTPAPQLRQLPSLLMVTHSERLAFNIGKSEAADILAALKGQQVIVDLARERSAYEAIRREARNASFAGVVIIGGYDVVPSERYDTLPPSLRTSIGASAQNDPDNFIVWSDQGYGDLDGDGLADVPVSRIPDGRTARLVQTALRSSPPTPTADRFGLRNFARPFADGIYSALAGQEAMLTSQAISSADVAAQRLSARLIYLMLHGSDTDGSCFWGETQGGMLEAMTVKNVPEQCGAVVFSGCCWGALTVRTRASVYRTGDPVQVVTPEQSIALSFLAAGASAFVGCTGAHYSPIEGDLNYFGAPMHSAFWKHIAAGRKPAEALFQAKIDYIKGMPHGRSKIEEVAIENKILRQFTCLGLGW</sequence>
<dbReference type="HOGENOM" id="CLU_338562_0_0_5"/>
<dbReference type="PANTHER" id="PTHR30619:SF1">
    <property type="entry name" value="RECOMBINATION PROTEIN 2"/>
    <property type="match status" value="1"/>
</dbReference>
<dbReference type="KEGG" id="aol:S58_10190"/>
<dbReference type="EMBL" id="AP012603">
    <property type="protein sequence ID" value="BAM87030.1"/>
    <property type="molecule type" value="Genomic_DNA"/>
</dbReference>
<dbReference type="STRING" id="1245469.S58_10190"/>
<dbReference type="InterPro" id="IPR001279">
    <property type="entry name" value="Metallo-B-lactamas"/>
</dbReference>
<protein>
    <recommendedName>
        <fullName evidence="2">Metallo-beta-lactamase domain-containing protein</fullName>
    </recommendedName>
</protein>
<evidence type="ECO:0000259" key="2">
    <source>
        <dbReference type="Pfam" id="PF00753"/>
    </source>
</evidence>
<dbReference type="eggNOG" id="COG1236">
    <property type="taxonomic scope" value="Bacteria"/>
</dbReference>
<dbReference type="OrthoDB" id="9803916at2"/>
<evidence type="ECO:0000313" key="4">
    <source>
        <dbReference type="Proteomes" id="UP000011841"/>
    </source>
</evidence>
<dbReference type="InterPro" id="IPR052159">
    <property type="entry name" value="Competence_DNA_uptake"/>
</dbReference>
<reference evidence="3 4" key="1">
    <citation type="journal article" date="2013" name="Appl. Environ. Microbiol.">
        <title>Genome analysis suggests that the soil oligotrophic bacterium Agromonas oligotrophica (Bradyrhizobium oligotrophicum) is a nitrogen-fixing symbiont of Aeschynomene indica.</title>
        <authorList>
            <person name="Okubo T."/>
            <person name="Fukushima S."/>
            <person name="Itakura M."/>
            <person name="Oshima K."/>
            <person name="Longtonglang A."/>
            <person name="Teaumroong N."/>
            <person name="Mitsui H."/>
            <person name="Hattori M."/>
            <person name="Hattori R."/>
            <person name="Hattori T."/>
            <person name="Minamisawa K."/>
        </authorList>
    </citation>
    <scope>NUCLEOTIDE SEQUENCE [LARGE SCALE GENOMIC DNA]</scope>
    <source>
        <strain evidence="3 4">S58</strain>
    </source>
</reference>
<dbReference type="PATRIC" id="fig|1245469.3.peg.1044"/>
<evidence type="ECO:0000313" key="3">
    <source>
        <dbReference type="EMBL" id="BAM87030.1"/>
    </source>
</evidence>
<name>M4ZLB2_9BRAD</name>
<organism evidence="3 4">
    <name type="scientific">Bradyrhizobium oligotrophicum S58</name>
    <dbReference type="NCBI Taxonomy" id="1245469"/>
    <lineage>
        <taxon>Bacteria</taxon>
        <taxon>Pseudomonadati</taxon>
        <taxon>Pseudomonadota</taxon>
        <taxon>Alphaproteobacteria</taxon>
        <taxon>Hyphomicrobiales</taxon>
        <taxon>Nitrobacteraceae</taxon>
        <taxon>Bradyrhizobium</taxon>
    </lineage>
</organism>